<evidence type="ECO:0000259" key="2">
    <source>
        <dbReference type="PROSITE" id="PS50805"/>
    </source>
</evidence>
<dbReference type="SMART" id="SM00349">
    <property type="entry name" value="KRAB"/>
    <property type="match status" value="1"/>
</dbReference>
<proteinExistence type="predicted"/>
<dbReference type="CDD" id="cd07765">
    <property type="entry name" value="KRAB_A-box"/>
    <property type="match status" value="1"/>
</dbReference>
<feature type="domain" description="KRAB" evidence="2">
    <location>
        <begin position="51"/>
        <end position="110"/>
    </location>
</feature>
<dbReference type="PANTHER" id="PTHR23232">
    <property type="entry name" value="KRAB DOMAIN C2H2 ZINC FINGER"/>
    <property type="match status" value="1"/>
</dbReference>
<dbReference type="InterPro" id="IPR050169">
    <property type="entry name" value="Krueppel_C2H2_ZnF"/>
</dbReference>
<dbReference type="Gene3D" id="6.10.140.140">
    <property type="match status" value="1"/>
</dbReference>
<dbReference type="Pfam" id="PF01352">
    <property type="entry name" value="KRAB"/>
    <property type="match status" value="1"/>
</dbReference>
<dbReference type="InterPro" id="IPR036051">
    <property type="entry name" value="KRAB_dom_sf"/>
</dbReference>
<organism evidence="3">
    <name type="scientific">Ursus maritimus</name>
    <name type="common">Polar bear</name>
    <name type="synonym">Thalarctos maritimus</name>
    <dbReference type="NCBI Taxonomy" id="29073"/>
    <lineage>
        <taxon>Eukaryota</taxon>
        <taxon>Metazoa</taxon>
        <taxon>Chordata</taxon>
        <taxon>Craniata</taxon>
        <taxon>Vertebrata</taxon>
        <taxon>Euteleostomi</taxon>
        <taxon>Mammalia</taxon>
        <taxon>Eutheria</taxon>
        <taxon>Laurasiatheria</taxon>
        <taxon>Carnivora</taxon>
        <taxon>Caniformia</taxon>
        <taxon>Ursidae</taxon>
        <taxon>Ursus</taxon>
    </lineage>
</organism>
<feature type="region of interest" description="Disordered" evidence="1">
    <location>
        <begin position="1"/>
        <end position="34"/>
    </location>
</feature>
<protein>
    <recommendedName>
        <fullName evidence="2">KRAB domain-containing protein</fullName>
    </recommendedName>
</protein>
<dbReference type="InterPro" id="IPR001909">
    <property type="entry name" value="KRAB"/>
</dbReference>
<name>A0A452U451_URSMA</name>
<evidence type="ECO:0000256" key="1">
    <source>
        <dbReference type="SAM" id="MobiDB-lite"/>
    </source>
</evidence>
<sequence length="110" mass="12463">PPREHRRYPQEPPEASRSALGWKGPHGRRRGGCGEKQAGATLKLLLAKVPVTFVDIAVYFSEDEWKNLDEWQKELYNNLVKENYKTLMSLGKRSFPPPGRAVSGLCVRSL</sequence>
<dbReference type="Ensembl" id="ENSUMAT00000018270.1">
    <property type="protein sequence ID" value="ENSUMAP00000015439.1"/>
    <property type="gene ID" value="ENSUMAG00000011335.1"/>
</dbReference>
<dbReference type="SUPFAM" id="SSF109640">
    <property type="entry name" value="KRAB domain (Kruppel-associated box)"/>
    <property type="match status" value="1"/>
</dbReference>
<dbReference type="AlphaFoldDB" id="A0A452U451"/>
<dbReference type="PROSITE" id="PS50805">
    <property type="entry name" value="KRAB"/>
    <property type="match status" value="1"/>
</dbReference>
<dbReference type="GeneTree" id="ENSGT00940000161885"/>
<reference evidence="3" key="1">
    <citation type="submission" date="2019-03" db="UniProtKB">
        <authorList>
            <consortium name="Ensembl"/>
        </authorList>
    </citation>
    <scope>IDENTIFICATION</scope>
</reference>
<dbReference type="PANTHER" id="PTHR23232:SF121">
    <property type="entry name" value="ZINC FINGER PROTEIN 282"/>
    <property type="match status" value="1"/>
</dbReference>
<dbReference type="GO" id="GO:0006355">
    <property type="term" value="P:regulation of DNA-templated transcription"/>
    <property type="evidence" value="ECO:0007669"/>
    <property type="project" value="InterPro"/>
</dbReference>
<accession>A0A452U451</accession>
<evidence type="ECO:0000313" key="3">
    <source>
        <dbReference type="Ensembl" id="ENSUMAP00000015439"/>
    </source>
</evidence>